<dbReference type="GO" id="GO:0009103">
    <property type="term" value="P:lipopolysaccharide biosynthetic process"/>
    <property type="evidence" value="ECO:0007669"/>
    <property type="project" value="TreeGrafter"/>
</dbReference>
<dbReference type="GO" id="GO:0016020">
    <property type="term" value="C:membrane"/>
    <property type="evidence" value="ECO:0007669"/>
    <property type="project" value="TreeGrafter"/>
</dbReference>
<dbReference type="PANTHER" id="PTHR23028">
    <property type="entry name" value="ACETYLTRANSFERASE"/>
    <property type="match status" value="1"/>
</dbReference>
<keyword evidence="1" id="KW-0472">Membrane</keyword>
<evidence type="ECO:0000256" key="1">
    <source>
        <dbReference type="SAM" id="Phobius"/>
    </source>
</evidence>
<dbReference type="EMBL" id="CP000085">
    <property type="protein sequence ID" value="ABC35460.1"/>
    <property type="molecule type" value="Genomic_DNA"/>
</dbReference>
<feature type="transmembrane region" description="Helical" evidence="1">
    <location>
        <begin position="308"/>
        <end position="330"/>
    </location>
</feature>
<feature type="transmembrane region" description="Helical" evidence="1">
    <location>
        <begin position="106"/>
        <end position="130"/>
    </location>
</feature>
<dbReference type="InterPro" id="IPR002656">
    <property type="entry name" value="Acyl_transf_3_dom"/>
</dbReference>
<keyword evidence="5" id="KW-1185">Reference proteome</keyword>
<dbReference type="KEGG" id="bte:BTH_II2132"/>
<evidence type="ECO:0000259" key="2">
    <source>
        <dbReference type="Pfam" id="PF01757"/>
    </source>
</evidence>
<dbReference type="InterPro" id="IPR043968">
    <property type="entry name" value="SGNH"/>
</dbReference>
<feature type="domain" description="Acyltransferase 3" evidence="2">
    <location>
        <begin position="84"/>
        <end position="395"/>
    </location>
</feature>
<proteinExistence type="predicted"/>
<feature type="domain" description="SGNH" evidence="3">
    <location>
        <begin position="510"/>
        <end position="750"/>
    </location>
</feature>
<dbReference type="Pfam" id="PF19040">
    <property type="entry name" value="SGNH"/>
    <property type="match status" value="1"/>
</dbReference>
<reference evidence="4 5" key="1">
    <citation type="journal article" date="2005" name="BMC Genomics">
        <title>Bacterial genome adaptation to niches: divergence of the potential virulence genes in three Burkholderia species of different survival strategies.</title>
        <authorList>
            <person name="Kim H.S."/>
            <person name="Schell M.A."/>
            <person name="Yu Y."/>
            <person name="Ulrich R.L."/>
            <person name="Sarria S.H."/>
            <person name="Nierman W.C."/>
            <person name="DeShazer D."/>
        </authorList>
    </citation>
    <scope>NUCLEOTIDE SEQUENCE [LARGE SCALE GENOMIC DNA]</scope>
    <source>
        <strain evidence="5">ATCC 700388 / DSM 13276 / CCUG 48851 / CIP 106301 / E264</strain>
    </source>
</reference>
<gene>
    <name evidence="4" type="ordered locus">BTH_II2132</name>
</gene>
<feature type="transmembrane region" description="Helical" evidence="1">
    <location>
        <begin position="224"/>
        <end position="240"/>
    </location>
</feature>
<dbReference type="InterPro" id="IPR050879">
    <property type="entry name" value="Acyltransferase_3"/>
</dbReference>
<dbReference type="PANTHER" id="PTHR23028:SF53">
    <property type="entry name" value="ACYL_TRANSF_3 DOMAIN-CONTAINING PROTEIN"/>
    <property type="match status" value="1"/>
</dbReference>
<dbReference type="Proteomes" id="UP000001930">
    <property type="component" value="Chromosome II"/>
</dbReference>
<feature type="transmembrane region" description="Helical" evidence="1">
    <location>
        <begin position="403"/>
        <end position="424"/>
    </location>
</feature>
<dbReference type="AlphaFoldDB" id="Q2T3C9"/>
<evidence type="ECO:0000259" key="3">
    <source>
        <dbReference type="Pfam" id="PF19040"/>
    </source>
</evidence>
<sequence>MRFSRSINDLRRSWACAGTKSSRFFYRYTVCRGTCGDVDFFSSRERARLRLAPRIDPMSVSELPWAGSRAGEPATRGEPTAYQPYIDGLRAWAVLSVMLYHLDARWLPGGFSGVDIFFVISGFVVSASVADRGPMPFGQFLLCFYARRARRILPALVVALLATALISALFIPAAYLSDRNRTTGLLAFFGLSNVILGAPGGDYFSPKAEFNPYTHTWSLGVEEQFYLLFPLLFWAWLAGGKRRYASSALFAAALGASLAWTVWAGPAKHAQAFYLIFGRFWELASGVLLYQCVARFGRSAGKPAARSAAAFGIEAGVWASAVAVLAGFVASKPALYPFPGAIAPVAGTLGLLGLLYGRAHAGPIRALLEHPALRFVGRISYSLYLWHWPVFVVFRWTAGLDSAGSKASALLVAVGLAMASYRFVETPLRRGAAARFAVLAWGACATAAGAALATMMAAAQPQLSLSTVERHRLDWYPYGIATNAAYPGCVAGVDDRDVSGGKLWIYARKHCGRPPESWHRLFVIGDSHAMAYAGMFKQFVVRTGVTVYSYNNAGCPFVSLQPWRERGDPGCRRYGGAAQSDMLSKLEPGDIVFLPSLRLPRFVTQWAFVGDDAHRLSFGREAAQVRERAIADAIAELRDIGRSGARIVLEAPPPVFRTVPYRCSDWFNRGNAICARGPLVSRGEIDALRAPVLAAYARIAAQVPDVHVWDPLPLLCGEKACSAYDGARPLFFDGDHISGYGNLRVLPGFEAFMRELLEAA</sequence>
<dbReference type="GO" id="GO:0016747">
    <property type="term" value="F:acyltransferase activity, transferring groups other than amino-acyl groups"/>
    <property type="evidence" value="ECO:0007669"/>
    <property type="project" value="InterPro"/>
</dbReference>
<feature type="transmembrane region" description="Helical" evidence="1">
    <location>
        <begin position="183"/>
        <end position="204"/>
    </location>
</feature>
<evidence type="ECO:0000313" key="4">
    <source>
        <dbReference type="EMBL" id="ABC35460.1"/>
    </source>
</evidence>
<feature type="transmembrane region" description="Helical" evidence="1">
    <location>
        <begin position="152"/>
        <end position="176"/>
    </location>
</feature>
<name>Q2T3C9_BURTA</name>
<evidence type="ECO:0000313" key="5">
    <source>
        <dbReference type="Proteomes" id="UP000001930"/>
    </source>
</evidence>
<feature type="transmembrane region" description="Helical" evidence="1">
    <location>
        <begin position="378"/>
        <end position="397"/>
    </location>
</feature>
<dbReference type="Pfam" id="PF01757">
    <property type="entry name" value="Acyl_transf_3"/>
    <property type="match status" value="1"/>
</dbReference>
<organism evidence="4 5">
    <name type="scientific">Burkholderia thailandensis (strain ATCC 700388 / DSM 13276 / CCUG 48851 / CIP 106301 / E264)</name>
    <dbReference type="NCBI Taxonomy" id="271848"/>
    <lineage>
        <taxon>Bacteria</taxon>
        <taxon>Pseudomonadati</taxon>
        <taxon>Pseudomonadota</taxon>
        <taxon>Betaproteobacteria</taxon>
        <taxon>Burkholderiales</taxon>
        <taxon>Burkholderiaceae</taxon>
        <taxon>Burkholderia</taxon>
        <taxon>pseudomallei group</taxon>
    </lineage>
</organism>
<keyword evidence="1" id="KW-1133">Transmembrane helix</keyword>
<feature type="transmembrane region" description="Helical" evidence="1">
    <location>
        <begin position="336"/>
        <end position="357"/>
    </location>
</feature>
<feature type="transmembrane region" description="Helical" evidence="1">
    <location>
        <begin position="247"/>
        <end position="266"/>
    </location>
</feature>
<dbReference type="SUPFAM" id="SSF52266">
    <property type="entry name" value="SGNH hydrolase"/>
    <property type="match status" value="1"/>
</dbReference>
<feature type="transmembrane region" description="Helical" evidence="1">
    <location>
        <begin position="272"/>
        <end position="296"/>
    </location>
</feature>
<dbReference type="HOGENOM" id="CLU_005679_10_3_4"/>
<accession>Q2T3C9</accession>
<protein>
    <submittedName>
        <fullName evidence="4">O-antigen acetylase, putative</fullName>
    </submittedName>
</protein>
<feature type="transmembrane region" description="Helical" evidence="1">
    <location>
        <begin position="436"/>
        <end position="459"/>
    </location>
</feature>
<keyword evidence="1" id="KW-0812">Transmembrane</keyword>